<keyword evidence="3" id="KW-1185">Reference proteome</keyword>
<keyword evidence="1" id="KW-0472">Membrane</keyword>
<dbReference type="Proteomes" id="UP000183945">
    <property type="component" value="Unassembled WGS sequence"/>
</dbReference>
<dbReference type="AlphaFoldDB" id="A0A1M5DRC6"/>
<name>A0A1M5DRC6_SALEC</name>
<dbReference type="STRING" id="1073325.SAMN05444483_10281"/>
<protein>
    <submittedName>
        <fullName evidence="2">Uncharacterized protein</fullName>
    </submittedName>
</protein>
<keyword evidence="1" id="KW-0812">Transmembrane</keyword>
<gene>
    <name evidence="2" type="ORF">SAMN05444483_10281</name>
</gene>
<dbReference type="EMBL" id="FQVT01000002">
    <property type="protein sequence ID" value="SHF69568.1"/>
    <property type="molecule type" value="Genomic_DNA"/>
</dbReference>
<accession>A0A1M5DRC6</accession>
<proteinExistence type="predicted"/>
<reference evidence="3" key="1">
    <citation type="submission" date="2016-11" db="EMBL/GenBank/DDBJ databases">
        <authorList>
            <person name="Varghese N."/>
            <person name="Submissions S."/>
        </authorList>
    </citation>
    <scope>NUCLEOTIDE SEQUENCE [LARGE SCALE GENOMIC DNA]</scope>
    <source>
        <strain evidence="3">DSM 24579</strain>
    </source>
</reference>
<evidence type="ECO:0000313" key="3">
    <source>
        <dbReference type="Proteomes" id="UP000183945"/>
    </source>
</evidence>
<sequence length="179" mass="20938">MKKIKQVVTLIRDILVICSLPVLLTYAYTIHKEQIESKDATIELLKLRNDQLENSQIEKAYDRINSLKNFYNDELNIVESDLIENQKVNDSLSEILNSNFRVTDSSHLIIDLEMGKRILKDLYRGDRDSVLVERKDSIIFLLEKINNSYAKSLNASKMQIQLLEENYILLKERYRNSGK</sequence>
<keyword evidence="1" id="KW-1133">Transmembrane helix</keyword>
<evidence type="ECO:0000256" key="1">
    <source>
        <dbReference type="SAM" id="Phobius"/>
    </source>
</evidence>
<organism evidence="2 3">
    <name type="scientific">Salegentibacter echinorum</name>
    <dbReference type="NCBI Taxonomy" id="1073325"/>
    <lineage>
        <taxon>Bacteria</taxon>
        <taxon>Pseudomonadati</taxon>
        <taxon>Bacteroidota</taxon>
        <taxon>Flavobacteriia</taxon>
        <taxon>Flavobacteriales</taxon>
        <taxon>Flavobacteriaceae</taxon>
        <taxon>Salegentibacter</taxon>
    </lineage>
</organism>
<dbReference type="RefSeq" id="WP_072877037.1">
    <property type="nucleotide sequence ID" value="NZ_FQVT01000002.1"/>
</dbReference>
<feature type="transmembrane region" description="Helical" evidence="1">
    <location>
        <begin position="7"/>
        <end position="28"/>
    </location>
</feature>
<evidence type="ECO:0000313" key="2">
    <source>
        <dbReference type="EMBL" id="SHF69568.1"/>
    </source>
</evidence>